<name>X1R9L4_9ZZZZ</name>
<dbReference type="PROSITE" id="PS50113">
    <property type="entry name" value="PAC"/>
    <property type="match status" value="1"/>
</dbReference>
<organism evidence="3">
    <name type="scientific">marine sediment metagenome</name>
    <dbReference type="NCBI Taxonomy" id="412755"/>
    <lineage>
        <taxon>unclassified sequences</taxon>
        <taxon>metagenomes</taxon>
        <taxon>ecological metagenomes</taxon>
    </lineage>
</organism>
<gene>
    <name evidence="3" type="ORF">S12H4_20674</name>
</gene>
<accession>X1R9L4</accession>
<dbReference type="Gene3D" id="3.30.450.20">
    <property type="entry name" value="PAS domain"/>
    <property type="match status" value="1"/>
</dbReference>
<dbReference type="EMBL" id="BARW01010518">
    <property type="protein sequence ID" value="GAI77248.1"/>
    <property type="molecule type" value="Genomic_DNA"/>
</dbReference>
<keyword evidence="1" id="KW-0175">Coiled coil</keyword>
<protein>
    <recommendedName>
        <fullName evidence="2">PAC domain-containing protein</fullName>
    </recommendedName>
</protein>
<feature type="coiled-coil region" evidence="1">
    <location>
        <begin position="19"/>
        <end position="46"/>
    </location>
</feature>
<dbReference type="AlphaFoldDB" id="X1R9L4"/>
<evidence type="ECO:0000313" key="3">
    <source>
        <dbReference type="EMBL" id="GAI77248.1"/>
    </source>
</evidence>
<feature type="non-terminal residue" evidence="3">
    <location>
        <position position="48"/>
    </location>
</feature>
<dbReference type="InterPro" id="IPR000700">
    <property type="entry name" value="PAS-assoc_C"/>
</dbReference>
<feature type="domain" description="PAC" evidence="2">
    <location>
        <begin position="1"/>
        <end position="31"/>
    </location>
</feature>
<proteinExistence type="predicted"/>
<evidence type="ECO:0000259" key="2">
    <source>
        <dbReference type="PROSITE" id="PS50113"/>
    </source>
</evidence>
<reference evidence="3" key="1">
    <citation type="journal article" date="2014" name="Front. Microbiol.">
        <title>High frequency of phylogenetically diverse reductive dehalogenase-homologous genes in deep subseafloor sedimentary metagenomes.</title>
        <authorList>
            <person name="Kawai M."/>
            <person name="Futagami T."/>
            <person name="Toyoda A."/>
            <person name="Takaki Y."/>
            <person name="Nishi S."/>
            <person name="Hori S."/>
            <person name="Arai W."/>
            <person name="Tsubouchi T."/>
            <person name="Morono Y."/>
            <person name="Uchiyama I."/>
            <person name="Ito T."/>
            <person name="Fujiyama A."/>
            <person name="Inagaki F."/>
            <person name="Takami H."/>
        </authorList>
    </citation>
    <scope>NUCLEOTIDE SEQUENCE</scope>
    <source>
        <strain evidence="3">Expedition CK06-06</strain>
    </source>
</reference>
<evidence type="ECO:0000256" key="1">
    <source>
        <dbReference type="SAM" id="Coils"/>
    </source>
</evidence>
<sequence length="48" mass="5695">MATYEKEHMLYADGVFSDITERKRAAEDLRKHREQLEELVEERTAELG</sequence>
<comment type="caution">
    <text evidence="3">The sequence shown here is derived from an EMBL/GenBank/DDBJ whole genome shotgun (WGS) entry which is preliminary data.</text>
</comment>